<gene>
    <name evidence="2" type="ORF">Pan241w_59100</name>
</gene>
<feature type="transmembrane region" description="Helical" evidence="1">
    <location>
        <begin position="139"/>
        <end position="161"/>
    </location>
</feature>
<dbReference type="KEGG" id="gaz:Pan241w_59100"/>
<dbReference type="RefSeq" id="WP_145222735.1">
    <property type="nucleotide sequence ID" value="NZ_CP036269.1"/>
</dbReference>
<keyword evidence="1" id="KW-0812">Transmembrane</keyword>
<dbReference type="Proteomes" id="UP000317171">
    <property type="component" value="Chromosome"/>
</dbReference>
<evidence type="ECO:0000313" key="2">
    <source>
        <dbReference type="EMBL" id="QDT45782.1"/>
    </source>
</evidence>
<evidence type="ECO:0000313" key="3">
    <source>
        <dbReference type="Proteomes" id="UP000317171"/>
    </source>
</evidence>
<feature type="transmembrane region" description="Helical" evidence="1">
    <location>
        <begin position="242"/>
        <end position="260"/>
    </location>
</feature>
<proteinExistence type="predicted"/>
<organism evidence="2 3">
    <name type="scientific">Gimesia alba</name>
    <dbReference type="NCBI Taxonomy" id="2527973"/>
    <lineage>
        <taxon>Bacteria</taxon>
        <taxon>Pseudomonadati</taxon>
        <taxon>Planctomycetota</taxon>
        <taxon>Planctomycetia</taxon>
        <taxon>Planctomycetales</taxon>
        <taxon>Planctomycetaceae</taxon>
        <taxon>Gimesia</taxon>
    </lineage>
</organism>
<feature type="transmembrane region" description="Helical" evidence="1">
    <location>
        <begin position="308"/>
        <end position="329"/>
    </location>
</feature>
<feature type="transmembrane region" description="Helical" evidence="1">
    <location>
        <begin position="168"/>
        <end position="186"/>
    </location>
</feature>
<keyword evidence="3" id="KW-1185">Reference proteome</keyword>
<feature type="transmembrane region" description="Helical" evidence="1">
    <location>
        <begin position="112"/>
        <end position="133"/>
    </location>
</feature>
<reference evidence="2 3" key="1">
    <citation type="submission" date="2019-02" db="EMBL/GenBank/DDBJ databases">
        <title>Deep-cultivation of Planctomycetes and their phenomic and genomic characterization uncovers novel biology.</title>
        <authorList>
            <person name="Wiegand S."/>
            <person name="Jogler M."/>
            <person name="Boedeker C."/>
            <person name="Pinto D."/>
            <person name="Vollmers J."/>
            <person name="Rivas-Marin E."/>
            <person name="Kohn T."/>
            <person name="Peeters S.H."/>
            <person name="Heuer A."/>
            <person name="Rast P."/>
            <person name="Oberbeckmann S."/>
            <person name="Bunk B."/>
            <person name="Jeske O."/>
            <person name="Meyerdierks A."/>
            <person name="Storesund J.E."/>
            <person name="Kallscheuer N."/>
            <person name="Luecker S."/>
            <person name="Lage O.M."/>
            <person name="Pohl T."/>
            <person name="Merkel B.J."/>
            <person name="Hornburger P."/>
            <person name="Mueller R.-W."/>
            <person name="Bruemmer F."/>
            <person name="Labrenz M."/>
            <person name="Spormann A.M."/>
            <person name="Op den Camp H."/>
            <person name="Overmann J."/>
            <person name="Amann R."/>
            <person name="Jetten M.S.M."/>
            <person name="Mascher T."/>
            <person name="Medema M.H."/>
            <person name="Devos D.P."/>
            <person name="Kaster A.-K."/>
            <person name="Ovreas L."/>
            <person name="Rohde M."/>
            <person name="Galperin M.Y."/>
            <person name="Jogler C."/>
        </authorList>
    </citation>
    <scope>NUCLEOTIDE SEQUENCE [LARGE SCALE GENOMIC DNA]</scope>
    <source>
        <strain evidence="2 3">Pan241w</strain>
    </source>
</reference>
<feature type="transmembrane region" description="Helical" evidence="1">
    <location>
        <begin position="349"/>
        <end position="367"/>
    </location>
</feature>
<dbReference type="OrthoDB" id="240327at2"/>
<feature type="transmembrane region" description="Helical" evidence="1">
    <location>
        <begin position="430"/>
        <end position="453"/>
    </location>
</feature>
<keyword evidence="1" id="KW-1133">Transmembrane helix</keyword>
<feature type="transmembrane region" description="Helical" evidence="1">
    <location>
        <begin position="397"/>
        <end position="418"/>
    </location>
</feature>
<feature type="transmembrane region" description="Helical" evidence="1">
    <location>
        <begin position="54"/>
        <end position="74"/>
    </location>
</feature>
<feature type="transmembrane region" description="Helical" evidence="1">
    <location>
        <begin position="24"/>
        <end position="42"/>
    </location>
</feature>
<evidence type="ECO:0000256" key="1">
    <source>
        <dbReference type="SAM" id="Phobius"/>
    </source>
</evidence>
<sequence length="524" mass="58763">MFRGSLIFAGFALKKDIRLKRTHVFRFICVAVVFIILFSSWLTSSRIGSPGLDFFTKIVWLNFWLVTLTGIGFFSTAITEEKEEETLPLLKLAGIDSLGLLLGKSTVRALRVILLLISQLPFLMLAIALGGITSLQICAATAAIISYIILVANFSLLCSVYARRSGEAIALVLIGLLILFFSPDILTKISVNLQSRGYLAANELIPRSIKAYQEIAHDISVVERINTILSTGYSETVFSTQVISNLLMGMFFFLTAWLIFERCTVADQAENIRKKRLSRKRNIRKSRPDKLAFVWKEYHFVTGGKKALIIKLILYSLVIFWVVGGGLLLDQYSDVSFIFPFSWNELLNASLLLMLIGLVIECTIYTSRMFREERKLKMLPLITILPHSLLRIVYEKIAGCMMALFPVCMALGLVILIAPDSLTNFYNSGFNSLLLLIGIQFVVFLHLLAYYSIIVRWGALAFAIGTIILVEACATPFMQILFLLFHVAIGETGIILPVFYLSLLSCFLLQILIANRLQQIAAEE</sequence>
<dbReference type="AlphaFoldDB" id="A0A517RPM8"/>
<feature type="transmembrane region" description="Helical" evidence="1">
    <location>
        <begin position="494"/>
        <end position="514"/>
    </location>
</feature>
<protein>
    <submittedName>
        <fullName evidence="2">ABC-2 family transporter protein</fullName>
    </submittedName>
</protein>
<accession>A0A517RPM8</accession>
<keyword evidence="1" id="KW-0472">Membrane</keyword>
<feature type="transmembrane region" description="Helical" evidence="1">
    <location>
        <begin position="460"/>
        <end position="488"/>
    </location>
</feature>
<dbReference type="EMBL" id="CP036269">
    <property type="protein sequence ID" value="QDT45782.1"/>
    <property type="molecule type" value="Genomic_DNA"/>
</dbReference>
<name>A0A517RPM8_9PLAN</name>